<evidence type="ECO:0000259" key="1">
    <source>
        <dbReference type="Pfam" id="PF05076"/>
    </source>
</evidence>
<evidence type="ECO:0000313" key="2">
    <source>
        <dbReference type="EMBL" id="EMI18255.1"/>
    </source>
</evidence>
<feature type="domain" description="Suppressor of fused-like" evidence="1">
    <location>
        <begin position="25"/>
        <end position="100"/>
    </location>
</feature>
<organism evidence="2 3">
    <name type="scientific">Rhodopirellula maiorica SM1</name>
    <dbReference type="NCBI Taxonomy" id="1265738"/>
    <lineage>
        <taxon>Bacteria</taxon>
        <taxon>Pseudomonadati</taxon>
        <taxon>Planctomycetota</taxon>
        <taxon>Planctomycetia</taxon>
        <taxon>Pirellulales</taxon>
        <taxon>Pirellulaceae</taxon>
        <taxon>Novipirellula</taxon>
    </lineage>
</organism>
<protein>
    <submittedName>
        <fullName evidence="2">Ankyrin</fullName>
    </submittedName>
</protein>
<dbReference type="Proteomes" id="UP000011991">
    <property type="component" value="Unassembled WGS sequence"/>
</dbReference>
<dbReference type="PATRIC" id="fig|1265738.3.peg.4840"/>
<accession>M5RFU3</accession>
<proteinExistence type="predicted"/>
<keyword evidence="3" id="KW-1185">Reference proteome</keyword>
<dbReference type="AlphaFoldDB" id="M5RFU3"/>
<dbReference type="InterPro" id="IPR020941">
    <property type="entry name" value="SUFU-like_domain"/>
</dbReference>
<sequence>MRTFFRHAFGDLDDFVVADLVKGSPDVDIHIAKSSNCKTFFTVGMSLKPMNVPVGLEAYRLAELYIQLADTWPTDRRIIDNEDWNWPVQWLKNVAAFPTDKVPALVART</sequence>
<reference evidence="2 3" key="1">
    <citation type="journal article" date="2013" name="Mar. Genomics">
        <title>Expression of sulfatases in Rhodopirellula baltica and the diversity of sulfatases in the genus Rhodopirellula.</title>
        <authorList>
            <person name="Wegner C.E."/>
            <person name="Richter-Heitmann T."/>
            <person name="Klindworth A."/>
            <person name="Klockow C."/>
            <person name="Richter M."/>
            <person name="Achstetter T."/>
            <person name="Glockner F.O."/>
            <person name="Harder J."/>
        </authorList>
    </citation>
    <scope>NUCLEOTIDE SEQUENCE [LARGE SCALE GENOMIC DNA]</scope>
    <source>
        <strain evidence="2 3">SM1</strain>
    </source>
</reference>
<dbReference type="Pfam" id="PF05076">
    <property type="entry name" value="SUFU"/>
    <property type="match status" value="1"/>
</dbReference>
<evidence type="ECO:0000313" key="3">
    <source>
        <dbReference type="Proteomes" id="UP000011991"/>
    </source>
</evidence>
<dbReference type="EMBL" id="ANOG01000687">
    <property type="protein sequence ID" value="EMI18255.1"/>
    <property type="molecule type" value="Genomic_DNA"/>
</dbReference>
<gene>
    <name evidence="2" type="ORF">RMSM_04816</name>
</gene>
<comment type="caution">
    <text evidence="2">The sequence shown here is derived from an EMBL/GenBank/DDBJ whole genome shotgun (WGS) entry which is preliminary data.</text>
</comment>
<name>M5RFU3_9BACT</name>